<reference evidence="9" key="1">
    <citation type="submission" date="2015-11" db="EMBL/GenBank/DDBJ databases">
        <authorList>
            <consortium name="International Coturnix japonica Genome Analysis Consortium"/>
            <person name="Warren W."/>
            <person name="Burt D.W."/>
            <person name="Antin P.B."/>
            <person name="Lanford R."/>
            <person name="Gros J."/>
            <person name="Wilson R.K."/>
        </authorList>
    </citation>
    <scope>NUCLEOTIDE SEQUENCE [LARGE SCALE GENOMIC DNA]</scope>
</reference>
<name>A0A8C2U3I0_COTJA</name>
<keyword evidence="10" id="KW-1185">Reference proteome</keyword>
<feature type="region of interest" description="Disordered" evidence="8">
    <location>
        <begin position="197"/>
        <end position="226"/>
    </location>
</feature>
<dbReference type="SUPFAM" id="SSF51735">
    <property type="entry name" value="NAD(P)-binding Rossmann-fold domains"/>
    <property type="match status" value="1"/>
</dbReference>
<evidence type="ECO:0000256" key="5">
    <source>
        <dbReference type="ARBA" id="ARBA00023002"/>
    </source>
</evidence>
<evidence type="ECO:0000256" key="4">
    <source>
        <dbReference type="ARBA" id="ARBA00022857"/>
    </source>
</evidence>
<dbReference type="PRINTS" id="PR00081">
    <property type="entry name" value="GDHRDH"/>
</dbReference>
<comment type="pathway">
    <text evidence="1">Cofactor metabolism; retinol metabolism.</text>
</comment>
<feature type="region of interest" description="Disordered" evidence="8">
    <location>
        <begin position="1"/>
        <end position="75"/>
    </location>
</feature>
<dbReference type="FunFam" id="3.40.50.720:FF:000145">
    <property type="entry name" value="Retinol dehydrogenase 12"/>
    <property type="match status" value="1"/>
</dbReference>
<dbReference type="PRINTS" id="PR00080">
    <property type="entry name" value="SDRFAMILY"/>
</dbReference>
<accession>A0A8C2U3I0</accession>
<keyword evidence="6" id="KW-0443">Lipid metabolism</keyword>
<dbReference type="EC" id="1.1.1.300" evidence="3"/>
<dbReference type="GeneTree" id="ENSGT00940000158191"/>
<dbReference type="PANTHER" id="PTHR43157:SF32">
    <property type="entry name" value="RETINOL DEHYDROGENASE 12"/>
    <property type="match status" value="1"/>
</dbReference>
<sequence>MAMGRTGHCPAPLPPSAARTRACAMRRPALPDRGTGAAQAERGPGGALPAGSRSRSAASWCSAPPRPAPPIAPIGAGRLLRARSVRGGRGADGAVGDAELLGRGAGRRRVRAPRAAGGGALRQVRGCGAPRGAPCRRAKRLLSGGWRHTKGFRAALLRRCAVGGSRLEPLPRGVRLSRARGGGSRWPGFAPRRRADSIGRRAGSRAVSQWQPWPHRSGRSGRSGVSRCPVRCRARSRRRVPPLSCRRYVAGGRCGSAARLDGKVAVITGANTGIGKETARELARRGARVIIACRDIAKAEAAAREIRAETNNQEVIVKKLDLADTRSIREFANSFLAEEKELHILINNAGVMLCPYSKTADGFEMHLGVNHLGHFLLTFLLLERLKQSAPSRIVNVSSLAHHGGRIRFHDLNGEKSYNRGLAYCHSKLANVLFTRELAKRLQGTKVTANALHPGSVHSELVRHSFVMTWLWRIFSFFLKTPWEGAQTSVYCAVAEELESVTGQYFSDCRPAYVSPWGRDDETAKKLWNVSCELLGIQWD</sequence>
<evidence type="ECO:0000256" key="7">
    <source>
        <dbReference type="ARBA" id="ARBA00050568"/>
    </source>
</evidence>
<evidence type="ECO:0000313" key="9">
    <source>
        <dbReference type="Ensembl" id="ENSCJPP00005021767.1"/>
    </source>
</evidence>
<gene>
    <name evidence="9" type="primary">RDH11</name>
</gene>
<dbReference type="Gene3D" id="3.40.50.720">
    <property type="entry name" value="NAD(P)-binding Rossmann-like Domain"/>
    <property type="match status" value="1"/>
</dbReference>
<comment type="similarity">
    <text evidence="2">Belongs to the short-chain dehydrogenases/reductases (SDR) family.</text>
</comment>
<protein>
    <recommendedName>
        <fullName evidence="3">NADP-retinol dehydrogenase</fullName>
        <ecNumber evidence="3">1.1.1.300</ecNumber>
    </recommendedName>
</protein>
<comment type="catalytic activity">
    <reaction evidence="7">
        <text>all-trans-retinol + NADP(+) = all-trans-retinal + NADPH + H(+)</text>
        <dbReference type="Rhea" id="RHEA:25033"/>
        <dbReference type="ChEBI" id="CHEBI:15378"/>
        <dbReference type="ChEBI" id="CHEBI:17336"/>
        <dbReference type="ChEBI" id="CHEBI:17898"/>
        <dbReference type="ChEBI" id="CHEBI:57783"/>
        <dbReference type="ChEBI" id="CHEBI:58349"/>
        <dbReference type="EC" id="1.1.1.300"/>
    </reaction>
</comment>
<dbReference type="InterPro" id="IPR036291">
    <property type="entry name" value="NAD(P)-bd_dom_sf"/>
</dbReference>
<evidence type="ECO:0000256" key="8">
    <source>
        <dbReference type="SAM" id="MobiDB-lite"/>
    </source>
</evidence>
<dbReference type="PANTHER" id="PTHR43157">
    <property type="entry name" value="PHOSPHATIDYLINOSITOL-GLYCAN BIOSYNTHESIS CLASS F PROTEIN-RELATED"/>
    <property type="match status" value="1"/>
</dbReference>
<dbReference type="InterPro" id="IPR002347">
    <property type="entry name" value="SDR_fam"/>
</dbReference>
<evidence type="ECO:0000256" key="6">
    <source>
        <dbReference type="ARBA" id="ARBA00023098"/>
    </source>
</evidence>
<organism evidence="9 10">
    <name type="scientific">Coturnix japonica</name>
    <name type="common">Japanese quail</name>
    <name type="synonym">Coturnix coturnix japonica</name>
    <dbReference type="NCBI Taxonomy" id="93934"/>
    <lineage>
        <taxon>Eukaryota</taxon>
        <taxon>Metazoa</taxon>
        <taxon>Chordata</taxon>
        <taxon>Craniata</taxon>
        <taxon>Vertebrata</taxon>
        <taxon>Euteleostomi</taxon>
        <taxon>Archelosauria</taxon>
        <taxon>Archosauria</taxon>
        <taxon>Dinosauria</taxon>
        <taxon>Saurischia</taxon>
        <taxon>Theropoda</taxon>
        <taxon>Coelurosauria</taxon>
        <taxon>Aves</taxon>
        <taxon>Neognathae</taxon>
        <taxon>Galloanserae</taxon>
        <taxon>Galliformes</taxon>
        <taxon>Phasianidae</taxon>
        <taxon>Perdicinae</taxon>
        <taxon>Coturnix</taxon>
    </lineage>
</organism>
<keyword evidence="4" id="KW-0521">NADP</keyword>
<feature type="compositionally biased region" description="Low complexity" evidence="8">
    <location>
        <begin position="49"/>
        <end position="63"/>
    </location>
</feature>
<proteinExistence type="inferred from homology"/>
<dbReference type="Pfam" id="PF00106">
    <property type="entry name" value="adh_short"/>
    <property type="match status" value="1"/>
</dbReference>
<evidence type="ECO:0000256" key="2">
    <source>
        <dbReference type="ARBA" id="ARBA00006484"/>
    </source>
</evidence>
<dbReference type="GO" id="GO:0052650">
    <property type="term" value="F:all-trans-retinol dehydrogenase (NADP+) activity"/>
    <property type="evidence" value="ECO:0007669"/>
    <property type="project" value="UniProtKB-EC"/>
</dbReference>
<reference evidence="9" key="2">
    <citation type="submission" date="2025-08" db="UniProtKB">
        <authorList>
            <consortium name="Ensembl"/>
        </authorList>
    </citation>
    <scope>IDENTIFICATION</scope>
</reference>
<evidence type="ECO:0000256" key="1">
    <source>
        <dbReference type="ARBA" id="ARBA00004891"/>
    </source>
</evidence>
<reference evidence="9" key="3">
    <citation type="submission" date="2025-09" db="UniProtKB">
        <authorList>
            <consortium name="Ensembl"/>
        </authorList>
    </citation>
    <scope>IDENTIFICATION</scope>
</reference>
<dbReference type="AlphaFoldDB" id="A0A8C2U3I0"/>
<dbReference type="NCBIfam" id="NF004846">
    <property type="entry name" value="PRK06197.1"/>
    <property type="match status" value="1"/>
</dbReference>
<evidence type="ECO:0000256" key="3">
    <source>
        <dbReference type="ARBA" id="ARBA00012852"/>
    </source>
</evidence>
<dbReference type="Proteomes" id="UP000694412">
    <property type="component" value="Chromosome 5"/>
</dbReference>
<keyword evidence="5" id="KW-0560">Oxidoreductase</keyword>
<dbReference type="Ensembl" id="ENSCJPT00005029836.1">
    <property type="protein sequence ID" value="ENSCJPP00005021767.1"/>
    <property type="gene ID" value="ENSCJPG00005017373.1"/>
</dbReference>
<evidence type="ECO:0000313" key="10">
    <source>
        <dbReference type="Proteomes" id="UP000694412"/>
    </source>
</evidence>